<proteinExistence type="predicted"/>
<gene>
    <name evidence="1" type="ORF">PanWU01x14_172080</name>
</gene>
<dbReference type="AlphaFoldDB" id="A0A2P5C9B5"/>
<keyword evidence="2" id="KW-1185">Reference proteome</keyword>
<organism evidence="1 2">
    <name type="scientific">Parasponia andersonii</name>
    <name type="common">Sponia andersonii</name>
    <dbReference type="NCBI Taxonomy" id="3476"/>
    <lineage>
        <taxon>Eukaryota</taxon>
        <taxon>Viridiplantae</taxon>
        <taxon>Streptophyta</taxon>
        <taxon>Embryophyta</taxon>
        <taxon>Tracheophyta</taxon>
        <taxon>Spermatophyta</taxon>
        <taxon>Magnoliopsida</taxon>
        <taxon>eudicotyledons</taxon>
        <taxon>Gunneridae</taxon>
        <taxon>Pentapetalae</taxon>
        <taxon>rosids</taxon>
        <taxon>fabids</taxon>
        <taxon>Rosales</taxon>
        <taxon>Cannabaceae</taxon>
        <taxon>Parasponia</taxon>
    </lineage>
</organism>
<name>A0A2P5C9B5_PARAD</name>
<protein>
    <submittedName>
        <fullName evidence="1">Uncharacterized protein</fullName>
    </submittedName>
</protein>
<dbReference type="Proteomes" id="UP000237105">
    <property type="component" value="Unassembled WGS sequence"/>
</dbReference>
<sequence length="42" mass="4954">MHGKSLHFLGEELIIHTSKQYQSFRRHFRPLTRTTLSLAMAL</sequence>
<evidence type="ECO:0000313" key="2">
    <source>
        <dbReference type="Proteomes" id="UP000237105"/>
    </source>
</evidence>
<dbReference type="EMBL" id="JXTB01000157">
    <property type="protein sequence ID" value="PON57660.1"/>
    <property type="molecule type" value="Genomic_DNA"/>
</dbReference>
<accession>A0A2P5C9B5</accession>
<comment type="caution">
    <text evidence="1">The sequence shown here is derived from an EMBL/GenBank/DDBJ whole genome shotgun (WGS) entry which is preliminary data.</text>
</comment>
<reference evidence="2" key="1">
    <citation type="submission" date="2016-06" db="EMBL/GenBank/DDBJ databases">
        <title>Parallel loss of symbiosis genes in relatives of nitrogen-fixing non-legume Parasponia.</title>
        <authorList>
            <person name="Van Velzen R."/>
            <person name="Holmer R."/>
            <person name="Bu F."/>
            <person name="Rutten L."/>
            <person name="Van Zeijl A."/>
            <person name="Liu W."/>
            <person name="Santuari L."/>
            <person name="Cao Q."/>
            <person name="Sharma T."/>
            <person name="Shen D."/>
            <person name="Roswanjaya Y."/>
            <person name="Wardhani T."/>
            <person name="Kalhor M.S."/>
            <person name="Jansen J."/>
            <person name="Van den Hoogen J."/>
            <person name="Gungor B."/>
            <person name="Hartog M."/>
            <person name="Hontelez J."/>
            <person name="Verver J."/>
            <person name="Yang W.-C."/>
            <person name="Schijlen E."/>
            <person name="Repin R."/>
            <person name="Schilthuizen M."/>
            <person name="Schranz E."/>
            <person name="Heidstra R."/>
            <person name="Miyata K."/>
            <person name="Fedorova E."/>
            <person name="Kohlen W."/>
            <person name="Bisseling T."/>
            <person name="Smit S."/>
            <person name="Geurts R."/>
        </authorList>
    </citation>
    <scope>NUCLEOTIDE SEQUENCE [LARGE SCALE GENOMIC DNA]</scope>
    <source>
        <strain evidence="2">cv. WU1-14</strain>
    </source>
</reference>
<evidence type="ECO:0000313" key="1">
    <source>
        <dbReference type="EMBL" id="PON57660.1"/>
    </source>
</evidence>